<dbReference type="SUPFAM" id="SSF48371">
    <property type="entry name" value="ARM repeat"/>
    <property type="match status" value="1"/>
</dbReference>
<keyword evidence="2" id="KW-1185">Reference proteome</keyword>
<dbReference type="InterPro" id="IPR014825">
    <property type="entry name" value="DNA_alkylation"/>
</dbReference>
<reference evidence="2" key="1">
    <citation type="submission" date="2018-11" db="EMBL/GenBank/DDBJ databases">
        <title>Complete genome sequence of Paenibacillus sp. ML311-T8.</title>
        <authorList>
            <person name="Nam Y.-D."/>
            <person name="Kang J."/>
            <person name="Chung W.-H."/>
            <person name="Park Y.S."/>
        </authorList>
    </citation>
    <scope>NUCLEOTIDE SEQUENCE [LARGE SCALE GENOMIC DNA]</scope>
    <source>
        <strain evidence="2">ML311-T8</strain>
    </source>
</reference>
<dbReference type="EMBL" id="CP034235">
    <property type="protein sequence ID" value="QGQ95923.1"/>
    <property type="molecule type" value="Genomic_DNA"/>
</dbReference>
<protein>
    <submittedName>
        <fullName evidence="1">DNA alkylation repair protein</fullName>
    </submittedName>
</protein>
<dbReference type="KEGG" id="ppsc:EHS13_14095"/>
<accession>A0A6B8RK46</accession>
<name>A0A6B8RK46_9BACL</name>
<dbReference type="OrthoDB" id="9784740at2"/>
<sequence>MERTIKNQLLELSDEKYRKFTAALIPTINNVLGVRLPELRKLANNIAKADWRSYLENAESEYFEEVMLQGMVIGCVETGMDERLRCVAGFVLKIDNWSVCDSFCAGLKFTKTNKEQVWDFLQPYLVSKLEYDIRFGVVMLLNFYLDEAYISRVLLLLDNVKHEAYYVQMAVAWAVSICYIKLPVATKSYLINNTLDKFTYNKALQKITESLRVDQETKSWIRSMKRK</sequence>
<dbReference type="Gene3D" id="1.25.10.90">
    <property type="match status" value="1"/>
</dbReference>
<dbReference type="RefSeq" id="WP_155700958.1">
    <property type="nucleotide sequence ID" value="NZ_CP034235.1"/>
</dbReference>
<dbReference type="Proteomes" id="UP000426246">
    <property type="component" value="Chromosome"/>
</dbReference>
<dbReference type="InterPro" id="IPR016024">
    <property type="entry name" value="ARM-type_fold"/>
</dbReference>
<dbReference type="Pfam" id="PF08713">
    <property type="entry name" value="DNA_alkylation"/>
    <property type="match status" value="1"/>
</dbReference>
<dbReference type="CDD" id="cd06561">
    <property type="entry name" value="AlkD_like"/>
    <property type="match status" value="1"/>
</dbReference>
<dbReference type="PANTHER" id="PTHR34070:SF1">
    <property type="entry name" value="DNA ALKYLATION REPAIR PROTEIN"/>
    <property type="match status" value="1"/>
</dbReference>
<evidence type="ECO:0000313" key="2">
    <source>
        <dbReference type="Proteomes" id="UP000426246"/>
    </source>
</evidence>
<organism evidence="1 2">
    <name type="scientific">Paenibacillus psychroresistens</name>
    <dbReference type="NCBI Taxonomy" id="1778678"/>
    <lineage>
        <taxon>Bacteria</taxon>
        <taxon>Bacillati</taxon>
        <taxon>Bacillota</taxon>
        <taxon>Bacilli</taxon>
        <taxon>Bacillales</taxon>
        <taxon>Paenibacillaceae</taxon>
        <taxon>Paenibacillus</taxon>
    </lineage>
</organism>
<dbReference type="AlphaFoldDB" id="A0A6B8RK46"/>
<proteinExistence type="predicted"/>
<gene>
    <name evidence="1" type="ORF">EHS13_14095</name>
</gene>
<evidence type="ECO:0000313" key="1">
    <source>
        <dbReference type="EMBL" id="QGQ95923.1"/>
    </source>
</evidence>
<dbReference type="PANTHER" id="PTHR34070">
    <property type="entry name" value="ARMADILLO-TYPE FOLD"/>
    <property type="match status" value="1"/>
</dbReference>